<feature type="binding site" evidence="6">
    <location>
        <begin position="76"/>
        <end position="77"/>
    </location>
    <ligand>
        <name>FAD</name>
        <dbReference type="ChEBI" id="CHEBI:57692"/>
    </ligand>
</feature>
<proteinExistence type="inferred from homology"/>
<dbReference type="PIRSF" id="PIRSF000137">
    <property type="entry name" value="Alcohol_oxidase"/>
    <property type="match status" value="1"/>
</dbReference>
<accession>A0AAV0DPN2</accession>
<dbReference type="InterPro" id="IPR000172">
    <property type="entry name" value="GMC_OxRdtase_N"/>
</dbReference>
<dbReference type="InterPro" id="IPR007867">
    <property type="entry name" value="GMC_OxRtase_C"/>
</dbReference>
<name>A0AAV0DPN2_9ASTE</name>
<dbReference type="Gene3D" id="3.30.410.40">
    <property type="match status" value="1"/>
</dbReference>
<dbReference type="PANTHER" id="PTHR45968:SF31">
    <property type="entry name" value="GLUCOSE-METHANOL-CHOLINE (GMC) OXIDOREDUCTASE FAMILY PROTEIN"/>
    <property type="match status" value="1"/>
</dbReference>
<feature type="binding site" evidence="6">
    <location>
        <begin position="494"/>
        <end position="495"/>
    </location>
    <ligand>
        <name>FAD</name>
        <dbReference type="ChEBI" id="CHEBI:57692"/>
    </ligand>
</feature>
<evidence type="ECO:0000256" key="4">
    <source>
        <dbReference type="ARBA" id="ARBA00022729"/>
    </source>
</evidence>
<feature type="chain" id="PRO_5043987161" description="Glucose-methanol-choline oxidoreductase N-terminal domain-containing protein" evidence="9">
    <location>
        <begin position="27"/>
        <end position="556"/>
    </location>
</feature>
<evidence type="ECO:0000256" key="9">
    <source>
        <dbReference type="SAM" id="SignalP"/>
    </source>
</evidence>
<evidence type="ECO:0000256" key="1">
    <source>
        <dbReference type="ARBA" id="ARBA00001974"/>
    </source>
</evidence>
<dbReference type="PROSITE" id="PS00624">
    <property type="entry name" value="GMC_OXRED_2"/>
    <property type="match status" value="1"/>
</dbReference>
<keyword evidence="13" id="KW-1185">Reference proteome</keyword>
<sequence>MGCARWFPFVAPSLGIFFFIITSCRAEKAPYSSFAKDATSAAAEAGYYDYIVIGGGTAGCALAATLSAAAKVLLLERGGLPYDNPNVQHISGFGPTLLDTSSSSASQYFISTDGVYLHRGRVLGGGSAINAGFFTRASSDEVAEAGWDPQLVNESYGWAERKVTFRPRVMGWQAAVREGLLEAGVGPDRGWTNEHLEGTKTGSSIFDENGIRHSAADLLEYADESQITVYLHAVVHQILFRTSYPGQIPVAYGVAFRDSKGNEHTSFLNGGLKNEIILSAGALGSPQLLMLSGIGPSDQLKAQGINVILDQPMVGQGMSDNPMNGVLIPTATPVETALVQIVGITEFGSYIETASGLYVAPNAALANALRGSFGDGLFKDMKVEAGIILEKVKGPFSKGHLELKSRDPNENPIVTFNYFKDPRDLERCVKGMEVIKDLVESGALSSFQYPFTSFESLMDFVATTPFNMRPRLFMTSPAHHSMEQYCIDTVMTLWHYHGGCEVNKVVDQDYKVMGVDALRVIDGSTLSASPGTNPQATLMMLGRYMGQKILQQRTSR</sequence>
<evidence type="ECO:0000256" key="3">
    <source>
        <dbReference type="ARBA" id="ARBA00022630"/>
    </source>
</evidence>
<feature type="domain" description="Glucose-methanol-choline oxidoreductase N-terminal" evidence="11">
    <location>
        <begin position="281"/>
        <end position="295"/>
    </location>
</feature>
<keyword evidence="4 9" id="KW-0732">Signal</keyword>
<dbReference type="Proteomes" id="UP001152523">
    <property type="component" value="Unassembled WGS sequence"/>
</dbReference>
<dbReference type="GO" id="GO:0050660">
    <property type="term" value="F:flavin adenine dinucleotide binding"/>
    <property type="evidence" value="ECO:0007669"/>
    <property type="project" value="InterPro"/>
</dbReference>
<keyword evidence="5 6" id="KW-0274">FAD</keyword>
<organism evidence="12 13">
    <name type="scientific">Cuscuta epithymum</name>
    <dbReference type="NCBI Taxonomy" id="186058"/>
    <lineage>
        <taxon>Eukaryota</taxon>
        <taxon>Viridiplantae</taxon>
        <taxon>Streptophyta</taxon>
        <taxon>Embryophyta</taxon>
        <taxon>Tracheophyta</taxon>
        <taxon>Spermatophyta</taxon>
        <taxon>Magnoliopsida</taxon>
        <taxon>eudicotyledons</taxon>
        <taxon>Gunneridae</taxon>
        <taxon>Pentapetalae</taxon>
        <taxon>asterids</taxon>
        <taxon>lamiids</taxon>
        <taxon>Solanales</taxon>
        <taxon>Convolvulaceae</taxon>
        <taxon>Cuscuteae</taxon>
        <taxon>Cuscuta</taxon>
        <taxon>Cuscuta subgen. Cuscuta</taxon>
    </lineage>
</organism>
<dbReference type="Pfam" id="PF00732">
    <property type="entry name" value="GMC_oxred_N"/>
    <property type="match status" value="1"/>
</dbReference>
<feature type="signal peptide" evidence="9">
    <location>
        <begin position="1"/>
        <end position="26"/>
    </location>
</feature>
<dbReference type="InterPro" id="IPR051871">
    <property type="entry name" value="GMC_Oxidoreductase-Related"/>
</dbReference>
<feature type="disulfide bond" evidence="7">
    <location>
        <begin position="428"/>
        <end position="486"/>
    </location>
</feature>
<evidence type="ECO:0000259" key="10">
    <source>
        <dbReference type="PROSITE" id="PS00623"/>
    </source>
</evidence>
<feature type="binding site" evidence="6">
    <location>
        <position position="122"/>
    </location>
    <ligand>
        <name>FAD</name>
        <dbReference type="ChEBI" id="CHEBI:57692"/>
    </ligand>
</feature>
<evidence type="ECO:0000256" key="6">
    <source>
        <dbReference type="PIRSR" id="PIRSR000137-2"/>
    </source>
</evidence>
<dbReference type="InterPro" id="IPR012132">
    <property type="entry name" value="GMC_OxRdtase"/>
</dbReference>
<keyword evidence="3 8" id="KW-0285">Flavoprotein</keyword>
<feature type="binding site" evidence="6">
    <location>
        <position position="523"/>
    </location>
    <ligand>
        <name>FAD</name>
        <dbReference type="ChEBI" id="CHEBI:57692"/>
    </ligand>
</feature>
<gene>
    <name evidence="12" type="ORF">CEPIT_LOCUS17608</name>
</gene>
<dbReference type="SUPFAM" id="SSF51905">
    <property type="entry name" value="FAD/NAD(P)-binding domain"/>
    <property type="match status" value="1"/>
</dbReference>
<evidence type="ECO:0000256" key="8">
    <source>
        <dbReference type="RuleBase" id="RU003968"/>
    </source>
</evidence>
<evidence type="ECO:0000256" key="2">
    <source>
        <dbReference type="ARBA" id="ARBA00010790"/>
    </source>
</evidence>
<dbReference type="AlphaFoldDB" id="A0AAV0DPN2"/>
<comment type="cofactor">
    <cofactor evidence="1 6">
        <name>FAD</name>
        <dbReference type="ChEBI" id="CHEBI:57692"/>
    </cofactor>
</comment>
<evidence type="ECO:0000313" key="13">
    <source>
        <dbReference type="Proteomes" id="UP001152523"/>
    </source>
</evidence>
<keyword evidence="7" id="KW-1015">Disulfide bond</keyword>
<dbReference type="PROSITE" id="PS51257">
    <property type="entry name" value="PROKAR_LIPOPROTEIN"/>
    <property type="match status" value="1"/>
</dbReference>
<evidence type="ECO:0000256" key="7">
    <source>
        <dbReference type="PIRSR" id="PIRSR000137-3"/>
    </source>
</evidence>
<dbReference type="EMBL" id="CAMAPF010000137">
    <property type="protein sequence ID" value="CAH9106420.1"/>
    <property type="molecule type" value="Genomic_DNA"/>
</dbReference>
<comment type="similarity">
    <text evidence="2 8">Belongs to the GMC oxidoreductase family.</text>
</comment>
<reference evidence="12" key="1">
    <citation type="submission" date="2022-07" db="EMBL/GenBank/DDBJ databases">
        <authorList>
            <person name="Macas J."/>
            <person name="Novak P."/>
            <person name="Neumann P."/>
        </authorList>
    </citation>
    <scope>NUCLEOTIDE SEQUENCE</scope>
</reference>
<dbReference type="InterPro" id="IPR036188">
    <property type="entry name" value="FAD/NAD-bd_sf"/>
</dbReference>
<evidence type="ECO:0000256" key="5">
    <source>
        <dbReference type="ARBA" id="ARBA00022827"/>
    </source>
</evidence>
<dbReference type="PANTHER" id="PTHR45968">
    <property type="entry name" value="OSJNBA0019K04.7 PROTEIN"/>
    <property type="match status" value="1"/>
</dbReference>
<protein>
    <recommendedName>
        <fullName evidence="10 11">Glucose-methanol-choline oxidoreductase N-terminal domain-containing protein</fullName>
    </recommendedName>
</protein>
<evidence type="ECO:0000259" key="11">
    <source>
        <dbReference type="PROSITE" id="PS00624"/>
    </source>
</evidence>
<feature type="binding site" evidence="6">
    <location>
        <begin position="534"/>
        <end position="535"/>
    </location>
    <ligand>
        <name>FAD</name>
        <dbReference type="ChEBI" id="CHEBI:57692"/>
    </ligand>
</feature>
<comment type="caution">
    <text evidence="12">The sequence shown here is derived from an EMBL/GenBank/DDBJ whole genome shotgun (WGS) entry which is preliminary data.</text>
</comment>
<dbReference type="Pfam" id="PF05199">
    <property type="entry name" value="GMC_oxred_C"/>
    <property type="match status" value="1"/>
</dbReference>
<dbReference type="SUPFAM" id="SSF54373">
    <property type="entry name" value="FAD-linked reductases, C-terminal domain"/>
    <property type="match status" value="1"/>
</dbReference>
<dbReference type="GO" id="GO:0016614">
    <property type="term" value="F:oxidoreductase activity, acting on CH-OH group of donors"/>
    <property type="evidence" value="ECO:0007669"/>
    <property type="project" value="InterPro"/>
</dbReference>
<evidence type="ECO:0000313" key="12">
    <source>
        <dbReference type="EMBL" id="CAH9106420.1"/>
    </source>
</evidence>
<feature type="binding site" evidence="6">
    <location>
        <position position="235"/>
    </location>
    <ligand>
        <name>FAD</name>
        <dbReference type="ChEBI" id="CHEBI:57692"/>
    </ligand>
</feature>
<feature type="domain" description="Glucose-methanol-choline oxidoreductase N-terminal" evidence="10">
    <location>
        <begin position="120"/>
        <end position="143"/>
    </location>
</feature>
<dbReference type="Gene3D" id="3.50.50.60">
    <property type="entry name" value="FAD/NAD(P)-binding domain"/>
    <property type="match status" value="1"/>
</dbReference>
<dbReference type="PROSITE" id="PS00623">
    <property type="entry name" value="GMC_OXRED_1"/>
    <property type="match status" value="1"/>
</dbReference>